<dbReference type="RefSeq" id="XP_001013024.1">
    <property type="nucleotide sequence ID" value="XM_001013024.1"/>
</dbReference>
<accession>Q237G2</accession>
<dbReference type="EMBL" id="GG662743">
    <property type="protein sequence ID" value="EAR92779.1"/>
    <property type="molecule type" value="Genomic_DNA"/>
</dbReference>
<evidence type="ECO:0000313" key="2">
    <source>
        <dbReference type="Proteomes" id="UP000009168"/>
    </source>
</evidence>
<dbReference type="HOGENOM" id="CLU_046948_0_0_1"/>
<dbReference type="Proteomes" id="UP000009168">
    <property type="component" value="Unassembled WGS sequence"/>
</dbReference>
<name>Q237G2_TETTS</name>
<organism evidence="1 2">
    <name type="scientific">Tetrahymena thermophila (strain SB210)</name>
    <dbReference type="NCBI Taxonomy" id="312017"/>
    <lineage>
        <taxon>Eukaryota</taxon>
        <taxon>Sar</taxon>
        <taxon>Alveolata</taxon>
        <taxon>Ciliophora</taxon>
        <taxon>Intramacronucleata</taxon>
        <taxon>Oligohymenophorea</taxon>
        <taxon>Hymenostomatida</taxon>
        <taxon>Tetrahymenina</taxon>
        <taxon>Tetrahymenidae</taxon>
        <taxon>Tetrahymena</taxon>
    </lineage>
</organism>
<dbReference type="GeneID" id="7844442"/>
<gene>
    <name evidence="1" type="ORF">TTHERM_00324360</name>
</gene>
<dbReference type="InParanoid" id="Q237G2"/>
<sequence length="417" mass="48796">MQYLNFEEIYISDFIYDHDKSNNLQLSSTQNDDSQMSYQNQNQVGNNINHLSEKETDLNRNEEPKKIQVFKRIQKKFRQTGTAAIIQKRLPQEKDLRLLAGLQISPEGVIRSHYEAIQLSFGYLYNPLYIKYLIKQQVIEVDQQLVEASPEISLDKALDYLSHTPCQQFSKASILLNDIYNKKKELKNQLDQLNVTDQLLNLHKQSLNVFYKQCYKYIEEYTSKNQGAIFQYFIRRINLITNSEEVVKAGYSKSFLDMIGIDVEQFSSNILQNNKIDLVSDNQESLNQTVCGINNSILNSASIKSQIKITTLDGFPLKIKYETDQIDLSDEQGMVQNFPFQCKLYIVKITADNKEMQSLIQDRQELVKRKKFQSYEDFLLKELQTLFKNQFCANESKKFIQKFYGKYNSLKMNLANY</sequence>
<evidence type="ECO:0000313" key="1">
    <source>
        <dbReference type="EMBL" id="EAR92779.1"/>
    </source>
</evidence>
<keyword evidence="2" id="KW-1185">Reference proteome</keyword>
<dbReference type="AlphaFoldDB" id="Q237G2"/>
<protein>
    <submittedName>
        <fullName evidence="1">Uncharacterized protein</fullName>
    </submittedName>
</protein>
<reference evidence="2" key="1">
    <citation type="journal article" date="2006" name="PLoS Biol.">
        <title>Macronuclear genome sequence of the ciliate Tetrahymena thermophila, a model eukaryote.</title>
        <authorList>
            <person name="Eisen J.A."/>
            <person name="Coyne R.S."/>
            <person name="Wu M."/>
            <person name="Wu D."/>
            <person name="Thiagarajan M."/>
            <person name="Wortman J.R."/>
            <person name="Badger J.H."/>
            <person name="Ren Q."/>
            <person name="Amedeo P."/>
            <person name="Jones K.M."/>
            <person name="Tallon L.J."/>
            <person name="Delcher A.L."/>
            <person name="Salzberg S.L."/>
            <person name="Silva J.C."/>
            <person name="Haas B.J."/>
            <person name="Majoros W.H."/>
            <person name="Farzad M."/>
            <person name="Carlton J.M."/>
            <person name="Smith R.K. Jr."/>
            <person name="Garg J."/>
            <person name="Pearlman R.E."/>
            <person name="Karrer K.M."/>
            <person name="Sun L."/>
            <person name="Manning G."/>
            <person name="Elde N.C."/>
            <person name="Turkewitz A.P."/>
            <person name="Asai D.J."/>
            <person name="Wilkes D.E."/>
            <person name="Wang Y."/>
            <person name="Cai H."/>
            <person name="Collins K."/>
            <person name="Stewart B.A."/>
            <person name="Lee S.R."/>
            <person name="Wilamowska K."/>
            <person name="Weinberg Z."/>
            <person name="Ruzzo W.L."/>
            <person name="Wloga D."/>
            <person name="Gaertig J."/>
            <person name="Frankel J."/>
            <person name="Tsao C.-C."/>
            <person name="Gorovsky M.A."/>
            <person name="Keeling P.J."/>
            <person name="Waller R.F."/>
            <person name="Patron N.J."/>
            <person name="Cherry J.M."/>
            <person name="Stover N.A."/>
            <person name="Krieger C.J."/>
            <person name="del Toro C."/>
            <person name="Ryder H.F."/>
            <person name="Williamson S.C."/>
            <person name="Barbeau R.A."/>
            <person name="Hamilton E.P."/>
            <person name="Orias E."/>
        </authorList>
    </citation>
    <scope>NUCLEOTIDE SEQUENCE [LARGE SCALE GENOMIC DNA]</scope>
    <source>
        <strain evidence="2">SB210</strain>
    </source>
</reference>
<dbReference type="KEGG" id="tet:TTHERM_00324360"/>
<proteinExistence type="predicted"/>